<dbReference type="STRING" id="133381.A0A2T9ZL73"/>
<dbReference type="AlphaFoldDB" id="A0A2T9ZL73"/>
<dbReference type="Proteomes" id="UP000245609">
    <property type="component" value="Unassembled WGS sequence"/>
</dbReference>
<keyword evidence="2" id="KW-1185">Reference proteome</keyword>
<reference evidence="1 2" key="1">
    <citation type="journal article" date="2018" name="MBio">
        <title>Comparative Genomics Reveals the Core Gene Toolbox for the Fungus-Insect Symbiosis.</title>
        <authorList>
            <person name="Wang Y."/>
            <person name="Stata M."/>
            <person name="Wang W."/>
            <person name="Stajich J.E."/>
            <person name="White M.M."/>
            <person name="Moncalvo J.M."/>
        </authorList>
    </citation>
    <scope>NUCLEOTIDE SEQUENCE [LARGE SCALE GENOMIC DNA]</scope>
    <source>
        <strain evidence="1 2">SC-DP-2</strain>
    </source>
</reference>
<evidence type="ECO:0000313" key="1">
    <source>
        <dbReference type="EMBL" id="PVV05366.1"/>
    </source>
</evidence>
<proteinExistence type="predicted"/>
<accession>A0A2T9ZL73</accession>
<gene>
    <name evidence="1" type="ORF">BB560_000114</name>
</gene>
<evidence type="ECO:0000313" key="2">
    <source>
        <dbReference type="Proteomes" id="UP000245609"/>
    </source>
</evidence>
<dbReference type="EMBL" id="MBFS01000011">
    <property type="protein sequence ID" value="PVV05366.1"/>
    <property type="molecule type" value="Genomic_DNA"/>
</dbReference>
<protein>
    <submittedName>
        <fullName evidence="1">Uncharacterized protein</fullName>
    </submittedName>
</protein>
<organism evidence="1 2">
    <name type="scientific">Smittium megazygosporum</name>
    <dbReference type="NCBI Taxonomy" id="133381"/>
    <lineage>
        <taxon>Eukaryota</taxon>
        <taxon>Fungi</taxon>
        <taxon>Fungi incertae sedis</taxon>
        <taxon>Zoopagomycota</taxon>
        <taxon>Kickxellomycotina</taxon>
        <taxon>Harpellomycetes</taxon>
        <taxon>Harpellales</taxon>
        <taxon>Legeriomycetaceae</taxon>
        <taxon>Smittium</taxon>
    </lineage>
</organism>
<sequence length="480" mass="54454">MSLQGYAPTIELLECTNLLSRKSTDDEKAAGLMVLPHILSKEADEKAYIYTFQKMDWRFIKRLLLSGIKRLNEQGSNRSEIEKGTQSTDESSLALDSLCSMLMSSSTEKVLELAPEWSTFVSKTLEHDVDGRLFDTVAGFLAHVSSLGMKSYIEKQESQDKSELLISLKKSYINVFSLAAEYISNHPLDENLLEKFTNCVSNIDESIFFNLPEDLNDKLLETLRKISQVYILVLKRKQSCSNTHISLGVKMATALLLKCEKLVLYETTNSTLSGFPISQYILLSIEFAKIETSIQLDVYSHQKGISDLNLEIFCGFVNLFIDRLSLNISQMIEDKKDNFVKSCDKFKLNVSELQKYTNSVVKNISQITDDLIRFLLEFFKSDNSPSKLKSGRGVFEVLSLFVNIFALSKDLDVDFSTLLELIQQFIGLYNTGDTFDSLDELLVEFTDSVNDPLEKNNQKSKLITKIRKSAEYKKLVSLLP</sequence>
<dbReference type="OrthoDB" id="8962942at2759"/>
<name>A0A2T9ZL73_9FUNG</name>
<comment type="caution">
    <text evidence="1">The sequence shown here is derived from an EMBL/GenBank/DDBJ whole genome shotgun (WGS) entry which is preliminary data.</text>
</comment>